<evidence type="ECO:0000256" key="5">
    <source>
        <dbReference type="ARBA" id="ARBA00023604"/>
    </source>
</evidence>
<dbReference type="Gene3D" id="1.20.1740.10">
    <property type="entry name" value="Amino acid/polyamine transporter I"/>
    <property type="match status" value="1"/>
</dbReference>
<gene>
    <name evidence="8" type="ORF">CFAM422_007974</name>
</gene>
<keyword evidence="4 7" id="KW-0472">Membrane</keyword>
<dbReference type="InterPro" id="IPR044053">
    <property type="entry name" value="AsaB-like"/>
</dbReference>
<evidence type="ECO:0000256" key="2">
    <source>
        <dbReference type="ARBA" id="ARBA00022692"/>
    </source>
</evidence>
<evidence type="ECO:0000256" key="6">
    <source>
        <dbReference type="SAM" id="MobiDB-lite"/>
    </source>
</evidence>
<dbReference type="GO" id="GO:0016491">
    <property type="term" value="F:oxidoreductase activity"/>
    <property type="evidence" value="ECO:0007669"/>
    <property type="project" value="InterPro"/>
</dbReference>
<sequence length="786" mass="86891">MAGRDNDADSGEQQPLLQSSPSPLSSGPDDNKYDTRATLSETENAAGDVHPSRAIEDDVLPETSTLGRTLSWQSAYILVISRVIGSGIFATPGAILQSVGSPGLALLLWIVGTLVAAAGLAVSLEYGCMLPRSGGVKVYLEFTYRHPRLFATTQVAINAVFLGFTASNCVIFSRYVLFAFGVENGSAFLNKGLAVLLLVAVTVIHAVTPKAGIKIQDFLGWIKVGIIVFMIFAGLYVVVFQPTLDTSVQQKNPLSWDHLWDDTVWNWGVMSTSLFKVFYAYAGLDNVSNVLNEVKDPVRTLRSVTLTALFTSCAMYTLINLAYFIVVPIDEIKGSGELIAALFFQRLFGEQVGRKILTLAVALSAVGNVFVVAFAMARLKQEIARQGFLPFSDILASTKPWNSPLGGLIVNFIPSFFVIVLPPTTEVYSFILEVEGYPGQVFTLAMGFGLVWLRYKRPDLKRPYKAWLPAVVLRIILSIALLAAPFFPPKEKPSGGLWYATYAVVGMGTIVGGVLYWYVWTILLPKWGGYKLKEKSEPETYTNRPIASHQVTIHDVAGEEDQYTLDKSGFQFHRHTSIEKDFLDDDQIKAKYYPETEQLLKDVTGASKIFIFDHTIRRVNPDDTTTSANSDAALRGPVQRVHIDQSYTAAASRVPFHLPEEAEELSKGRVQIINVWRPIKQVQRDPLAVAEAESVAEEDLVPIGLIYPNRNGETLSVRYNEGHRWFYKSGLTPEEVLLIKCFDSKTDGRARRVPHTAFSDSTSPASAPTRESIEVRALVFHPDDRE</sequence>
<feature type="transmembrane region" description="Helical" evidence="7">
    <location>
        <begin position="75"/>
        <end position="95"/>
    </location>
</feature>
<keyword evidence="9" id="KW-1185">Reference proteome</keyword>
<evidence type="ECO:0000256" key="7">
    <source>
        <dbReference type="SAM" id="Phobius"/>
    </source>
</evidence>
<feature type="region of interest" description="Disordered" evidence="6">
    <location>
        <begin position="1"/>
        <end position="54"/>
    </location>
</feature>
<dbReference type="Proteomes" id="UP000801864">
    <property type="component" value="Unassembled WGS sequence"/>
</dbReference>
<feature type="transmembrane region" description="Helical" evidence="7">
    <location>
        <begin position="304"/>
        <end position="326"/>
    </location>
</feature>
<dbReference type="InterPro" id="IPR002293">
    <property type="entry name" value="AA/rel_permease1"/>
</dbReference>
<feature type="transmembrane region" description="Helical" evidence="7">
    <location>
        <begin position="356"/>
        <end position="377"/>
    </location>
</feature>
<evidence type="ECO:0000313" key="8">
    <source>
        <dbReference type="EMBL" id="KAF3068193.1"/>
    </source>
</evidence>
<evidence type="ECO:0000256" key="3">
    <source>
        <dbReference type="ARBA" id="ARBA00022989"/>
    </source>
</evidence>
<feature type="transmembrane region" description="Helical" evidence="7">
    <location>
        <begin position="467"/>
        <end position="487"/>
    </location>
</feature>
<feature type="transmembrane region" description="Helical" evidence="7">
    <location>
        <begin position="499"/>
        <end position="523"/>
    </location>
</feature>
<dbReference type="Pfam" id="PF13520">
    <property type="entry name" value="AA_permease_2"/>
    <property type="match status" value="1"/>
</dbReference>
<name>A0A9P4XC94_9HYPO</name>
<feature type="transmembrane region" description="Helical" evidence="7">
    <location>
        <begin position="149"/>
        <end position="176"/>
    </location>
</feature>
<dbReference type="AlphaFoldDB" id="A0A9P4XC94"/>
<feature type="transmembrane region" description="Helical" evidence="7">
    <location>
        <begin position="188"/>
        <end position="208"/>
    </location>
</feature>
<feature type="transmembrane region" description="Helical" evidence="7">
    <location>
        <begin position="264"/>
        <end position="284"/>
    </location>
</feature>
<dbReference type="InterPro" id="IPR050598">
    <property type="entry name" value="AminoAcid_Transporter"/>
</dbReference>
<feature type="transmembrane region" description="Helical" evidence="7">
    <location>
        <begin position="405"/>
        <end position="425"/>
    </location>
</feature>
<dbReference type="PANTHER" id="PTHR11785:SF532">
    <property type="entry name" value="TRANSPORTER, PUTATIVE (EUROFUNG)-RELATED"/>
    <property type="match status" value="1"/>
</dbReference>
<evidence type="ECO:0000313" key="9">
    <source>
        <dbReference type="Proteomes" id="UP000801864"/>
    </source>
</evidence>
<comment type="caution">
    <text evidence="8">The sequence shown here is derived from an EMBL/GenBank/DDBJ whole genome shotgun (WGS) entry which is preliminary data.</text>
</comment>
<proteinExistence type="inferred from homology"/>
<dbReference type="GO" id="GO:0016020">
    <property type="term" value="C:membrane"/>
    <property type="evidence" value="ECO:0007669"/>
    <property type="project" value="UniProtKB-SubCell"/>
</dbReference>
<feature type="transmembrane region" description="Helical" evidence="7">
    <location>
        <begin position="220"/>
        <end position="244"/>
    </location>
</feature>
<reference evidence="8 9" key="1">
    <citation type="submission" date="2018-06" db="EMBL/GenBank/DDBJ databases">
        <title>Genome analysis of cellulolytic fungus Trichoderma lentiforme CFAM-422.</title>
        <authorList>
            <person name="Steindorff A.S."/>
            <person name="Formighieri E.F."/>
            <person name="Midorikawa G.E.O."/>
            <person name="Tamietti M.S."/>
            <person name="Ramos E.Z."/>
            <person name="Silva A.S."/>
            <person name="Bon E.P.S."/>
            <person name="Mendes T.D."/>
            <person name="Damaso M.C.T."/>
            <person name="Favaro L.C.L."/>
        </authorList>
    </citation>
    <scope>NUCLEOTIDE SEQUENCE [LARGE SCALE GENOMIC DNA]</scope>
    <source>
        <strain evidence="8 9">CFAM-422</strain>
    </source>
</reference>
<keyword evidence="2 7" id="KW-0812">Transmembrane</keyword>
<comment type="similarity">
    <text evidence="5">Belongs to the asaB hydroxylase/desaturase family.</text>
</comment>
<evidence type="ECO:0000256" key="1">
    <source>
        <dbReference type="ARBA" id="ARBA00004141"/>
    </source>
</evidence>
<feature type="transmembrane region" description="Helical" evidence="7">
    <location>
        <begin position="437"/>
        <end position="455"/>
    </location>
</feature>
<accession>A0A9P4XC94</accession>
<keyword evidence="3 7" id="KW-1133">Transmembrane helix</keyword>
<organism evidence="8 9">
    <name type="scientific">Trichoderma lentiforme</name>
    <dbReference type="NCBI Taxonomy" id="1567552"/>
    <lineage>
        <taxon>Eukaryota</taxon>
        <taxon>Fungi</taxon>
        <taxon>Dikarya</taxon>
        <taxon>Ascomycota</taxon>
        <taxon>Pezizomycotina</taxon>
        <taxon>Sordariomycetes</taxon>
        <taxon>Hypocreomycetidae</taxon>
        <taxon>Hypocreales</taxon>
        <taxon>Hypocreaceae</taxon>
        <taxon>Trichoderma</taxon>
    </lineage>
</organism>
<dbReference type="NCBIfam" id="NF041278">
    <property type="entry name" value="CmcJ_NvfI_EfuI"/>
    <property type="match status" value="1"/>
</dbReference>
<feature type="compositionally biased region" description="Low complexity" evidence="6">
    <location>
        <begin position="13"/>
        <end position="26"/>
    </location>
</feature>
<dbReference type="PANTHER" id="PTHR11785">
    <property type="entry name" value="AMINO ACID TRANSPORTER"/>
    <property type="match status" value="1"/>
</dbReference>
<dbReference type="GO" id="GO:0015179">
    <property type="term" value="F:L-amino acid transmembrane transporter activity"/>
    <property type="evidence" value="ECO:0007669"/>
    <property type="project" value="TreeGrafter"/>
</dbReference>
<dbReference type="FunFam" id="1.20.1740.10:FF:000025">
    <property type="entry name" value="High-affinity methionine permease"/>
    <property type="match status" value="1"/>
</dbReference>
<dbReference type="EMBL" id="QLNT01000014">
    <property type="protein sequence ID" value="KAF3068193.1"/>
    <property type="molecule type" value="Genomic_DNA"/>
</dbReference>
<evidence type="ECO:0000256" key="4">
    <source>
        <dbReference type="ARBA" id="ARBA00023136"/>
    </source>
</evidence>
<comment type="subcellular location">
    <subcellularLocation>
        <location evidence="1">Membrane</location>
        <topology evidence="1">Multi-pass membrane protein</topology>
    </subcellularLocation>
</comment>
<feature type="transmembrane region" description="Helical" evidence="7">
    <location>
        <begin position="107"/>
        <end position="128"/>
    </location>
</feature>
<protein>
    <submittedName>
        <fullName evidence="8">High-affinity methionine permease</fullName>
    </submittedName>
</protein>